<proteinExistence type="predicted"/>
<dbReference type="Gene3D" id="1.10.357.10">
    <property type="entry name" value="Tetracycline Repressor, domain 2"/>
    <property type="match status" value="1"/>
</dbReference>
<sequence length="240" mass="26659">MAPAPKHSPAEQEDMILCAAASCIAKTSLLDFTMSAIAKEAGVSIGTLYKHVQSKEDVLVALAVRMFQQLHQTFAKALDLPLTTPEKIIAVALINPNKTQCYMFDSHLDALVNCEAILRRASPRWLENMSQSIDAISQLFASHWQYAMDNGELDLDASDATLDEINTACWSMHVGYTQVVLRHHSRTAKEMTEPLPYPLPADDLLIRNSKRLLNSYQWRQPVDQAGIDRALAAVIAADLR</sequence>
<dbReference type="PANTHER" id="PTHR30055:SF234">
    <property type="entry name" value="HTH-TYPE TRANSCRIPTIONAL REGULATOR BETI"/>
    <property type="match status" value="1"/>
</dbReference>
<keyword evidence="7" id="KW-1185">Reference proteome</keyword>
<evidence type="ECO:0000256" key="2">
    <source>
        <dbReference type="ARBA" id="ARBA00023125"/>
    </source>
</evidence>
<evidence type="ECO:0000259" key="5">
    <source>
        <dbReference type="PROSITE" id="PS50977"/>
    </source>
</evidence>
<accession>A0A7X0MWV9</accession>
<keyword evidence="1" id="KW-0805">Transcription regulation</keyword>
<evidence type="ECO:0000313" key="7">
    <source>
        <dbReference type="Proteomes" id="UP000528457"/>
    </source>
</evidence>
<dbReference type="InterPro" id="IPR023772">
    <property type="entry name" value="DNA-bd_HTH_TetR-type_CS"/>
</dbReference>
<dbReference type="InterPro" id="IPR009057">
    <property type="entry name" value="Homeodomain-like_sf"/>
</dbReference>
<evidence type="ECO:0000256" key="4">
    <source>
        <dbReference type="PROSITE-ProRule" id="PRU00335"/>
    </source>
</evidence>
<dbReference type="PANTHER" id="PTHR30055">
    <property type="entry name" value="HTH-TYPE TRANSCRIPTIONAL REGULATOR RUTR"/>
    <property type="match status" value="1"/>
</dbReference>
<comment type="caution">
    <text evidence="6">The sequence shown here is derived from an EMBL/GenBank/DDBJ whole genome shotgun (WGS) entry which is preliminary data.</text>
</comment>
<dbReference type="InterPro" id="IPR050109">
    <property type="entry name" value="HTH-type_TetR-like_transc_reg"/>
</dbReference>
<dbReference type="PROSITE" id="PS50977">
    <property type="entry name" value="HTH_TETR_2"/>
    <property type="match status" value="1"/>
</dbReference>
<dbReference type="PROSITE" id="PS01081">
    <property type="entry name" value="HTH_TETR_1"/>
    <property type="match status" value="1"/>
</dbReference>
<keyword evidence="3" id="KW-0804">Transcription</keyword>
<dbReference type="GO" id="GO:0003700">
    <property type="term" value="F:DNA-binding transcription factor activity"/>
    <property type="evidence" value="ECO:0007669"/>
    <property type="project" value="TreeGrafter"/>
</dbReference>
<evidence type="ECO:0000256" key="1">
    <source>
        <dbReference type="ARBA" id="ARBA00023015"/>
    </source>
</evidence>
<evidence type="ECO:0000313" key="6">
    <source>
        <dbReference type="EMBL" id="MBB6522828.1"/>
    </source>
</evidence>
<dbReference type="EMBL" id="JACHHT010000002">
    <property type="protein sequence ID" value="MBB6522828.1"/>
    <property type="molecule type" value="Genomic_DNA"/>
</dbReference>
<dbReference type="SUPFAM" id="SSF46689">
    <property type="entry name" value="Homeodomain-like"/>
    <property type="match status" value="1"/>
</dbReference>
<feature type="domain" description="HTH tetR-type" evidence="5">
    <location>
        <begin position="10"/>
        <end position="70"/>
    </location>
</feature>
<dbReference type="InParanoid" id="A0A7X0MWV9"/>
<keyword evidence="2 4" id="KW-0238">DNA-binding</keyword>
<protein>
    <submittedName>
        <fullName evidence="6">AcrR family transcriptional regulator</fullName>
    </submittedName>
</protein>
<dbReference type="GO" id="GO:0000976">
    <property type="term" value="F:transcription cis-regulatory region binding"/>
    <property type="evidence" value="ECO:0007669"/>
    <property type="project" value="TreeGrafter"/>
</dbReference>
<dbReference type="InterPro" id="IPR001647">
    <property type="entry name" value="HTH_TetR"/>
</dbReference>
<dbReference type="Proteomes" id="UP000528457">
    <property type="component" value="Unassembled WGS sequence"/>
</dbReference>
<feature type="DNA-binding region" description="H-T-H motif" evidence="4">
    <location>
        <begin position="33"/>
        <end position="52"/>
    </location>
</feature>
<dbReference type="PRINTS" id="PR00455">
    <property type="entry name" value="HTHTETR"/>
</dbReference>
<organism evidence="6 7">
    <name type="scientific">Pseudoteredinibacter isoporae</name>
    <dbReference type="NCBI Taxonomy" id="570281"/>
    <lineage>
        <taxon>Bacteria</taxon>
        <taxon>Pseudomonadati</taxon>
        <taxon>Pseudomonadota</taxon>
        <taxon>Gammaproteobacteria</taxon>
        <taxon>Cellvibrionales</taxon>
        <taxon>Cellvibrionaceae</taxon>
        <taxon>Pseudoteredinibacter</taxon>
    </lineage>
</organism>
<evidence type="ECO:0000256" key="3">
    <source>
        <dbReference type="ARBA" id="ARBA00023163"/>
    </source>
</evidence>
<name>A0A7X0MWV9_9GAMM</name>
<gene>
    <name evidence="6" type="ORF">HNR48_003113</name>
</gene>
<reference evidence="6 7" key="1">
    <citation type="submission" date="2020-08" db="EMBL/GenBank/DDBJ databases">
        <title>Genomic Encyclopedia of Type Strains, Phase IV (KMG-IV): sequencing the most valuable type-strain genomes for metagenomic binning, comparative biology and taxonomic classification.</title>
        <authorList>
            <person name="Goeker M."/>
        </authorList>
    </citation>
    <scope>NUCLEOTIDE SEQUENCE [LARGE SCALE GENOMIC DNA]</scope>
    <source>
        <strain evidence="6 7">DSM 22368</strain>
    </source>
</reference>
<dbReference type="Pfam" id="PF00440">
    <property type="entry name" value="TetR_N"/>
    <property type="match status" value="1"/>
</dbReference>
<dbReference type="RefSeq" id="WP_166845140.1">
    <property type="nucleotide sequence ID" value="NZ_JAAONY010000002.1"/>
</dbReference>
<dbReference type="AlphaFoldDB" id="A0A7X0MWV9"/>